<keyword evidence="9" id="KW-0418">Kinase</keyword>
<dbReference type="Pfam" id="PF00672">
    <property type="entry name" value="HAMP"/>
    <property type="match status" value="1"/>
</dbReference>
<keyword evidence="4" id="KW-1003">Cell membrane</keyword>
<comment type="subcellular location">
    <subcellularLocation>
        <location evidence="2">Cell membrane</location>
        <topology evidence="2">Multi-pass membrane protein</topology>
    </subcellularLocation>
</comment>
<evidence type="ECO:0000256" key="13">
    <source>
        <dbReference type="ARBA" id="ARBA00023136"/>
    </source>
</evidence>
<gene>
    <name evidence="16" type="ORF">DKT75_12360</name>
</gene>
<dbReference type="Proteomes" id="UP000245506">
    <property type="component" value="Unassembled WGS sequence"/>
</dbReference>
<proteinExistence type="predicted"/>
<feature type="domain" description="HAMP" evidence="15">
    <location>
        <begin position="229"/>
        <end position="282"/>
    </location>
</feature>
<evidence type="ECO:0000256" key="12">
    <source>
        <dbReference type="ARBA" id="ARBA00023012"/>
    </source>
</evidence>
<dbReference type="OrthoDB" id="6433966at2"/>
<sequence length="290" mass="32316">MWKNFNFSVKVIVLVCVLILFTILTGVGYHKMSNQIRDIGIQSAGKEVLAGHKSELKDIVDVMASTLAAATEGMTDKDEIYKTYSTLSKGARFLPDKSGYFFIYEGGVNFFHPIKPELEGKDLTNLKDANGFLLIQALDEAAKSGGGFVEYYWDKPGKGNQPKLSYISMIPKSSYSIGTGVYIDDIKEKEAAIFTTMNDFSNSFLVKWSVVLLLAFFVIILPVIIYMIKSMTSPLVRLTEVASEYSRGALDSEIEYTDRKDEIGALSRAIKRLGSSTRIVMKKLEETNVK</sequence>
<comment type="catalytic activity">
    <reaction evidence="1">
        <text>ATP + protein L-histidine = ADP + protein N-phospho-L-histidine.</text>
        <dbReference type="EC" id="2.7.13.3"/>
    </reaction>
</comment>
<dbReference type="InterPro" id="IPR050398">
    <property type="entry name" value="HssS/ArlS-like"/>
</dbReference>
<protein>
    <recommendedName>
        <fullName evidence="3">histidine kinase</fullName>
        <ecNumber evidence="3">2.7.13.3</ecNumber>
    </recommendedName>
</protein>
<feature type="transmembrane region" description="Helical" evidence="14">
    <location>
        <begin position="205"/>
        <end position="228"/>
    </location>
</feature>
<accession>A0A317CBF2</accession>
<evidence type="ECO:0000256" key="10">
    <source>
        <dbReference type="ARBA" id="ARBA00022840"/>
    </source>
</evidence>
<evidence type="ECO:0000313" key="16">
    <source>
        <dbReference type="EMBL" id="PWQ95461.1"/>
    </source>
</evidence>
<dbReference type="EC" id="2.7.13.3" evidence="3"/>
<dbReference type="GO" id="GO:0005524">
    <property type="term" value="F:ATP binding"/>
    <property type="evidence" value="ECO:0007669"/>
    <property type="project" value="UniProtKB-KW"/>
</dbReference>
<keyword evidence="13 14" id="KW-0472">Membrane</keyword>
<keyword evidence="7 14" id="KW-0812">Transmembrane</keyword>
<dbReference type="Gene3D" id="1.10.8.500">
    <property type="entry name" value="HAMP domain in histidine kinase"/>
    <property type="match status" value="1"/>
</dbReference>
<keyword evidence="11 14" id="KW-1133">Transmembrane helix</keyword>
<keyword evidence="12" id="KW-0902">Two-component regulatory system</keyword>
<keyword evidence="10" id="KW-0067">ATP-binding</keyword>
<evidence type="ECO:0000256" key="4">
    <source>
        <dbReference type="ARBA" id="ARBA00022475"/>
    </source>
</evidence>
<evidence type="ECO:0000256" key="8">
    <source>
        <dbReference type="ARBA" id="ARBA00022741"/>
    </source>
</evidence>
<keyword evidence="8" id="KW-0547">Nucleotide-binding</keyword>
<dbReference type="SMART" id="SM00304">
    <property type="entry name" value="HAMP"/>
    <property type="match status" value="1"/>
</dbReference>
<dbReference type="InterPro" id="IPR033480">
    <property type="entry name" value="sCache_2"/>
</dbReference>
<organism evidence="16 17">
    <name type="scientific">Leucothrix arctica</name>
    <dbReference type="NCBI Taxonomy" id="1481894"/>
    <lineage>
        <taxon>Bacteria</taxon>
        <taxon>Pseudomonadati</taxon>
        <taxon>Pseudomonadota</taxon>
        <taxon>Gammaproteobacteria</taxon>
        <taxon>Thiotrichales</taxon>
        <taxon>Thiotrichaceae</taxon>
        <taxon>Leucothrix</taxon>
    </lineage>
</organism>
<evidence type="ECO:0000256" key="11">
    <source>
        <dbReference type="ARBA" id="ARBA00022989"/>
    </source>
</evidence>
<dbReference type="GO" id="GO:0000155">
    <property type="term" value="F:phosphorelay sensor kinase activity"/>
    <property type="evidence" value="ECO:0007669"/>
    <property type="project" value="TreeGrafter"/>
</dbReference>
<keyword evidence="5" id="KW-0597">Phosphoprotein</keyword>
<keyword evidence="6" id="KW-0808">Transferase</keyword>
<dbReference type="GO" id="GO:0005886">
    <property type="term" value="C:plasma membrane"/>
    <property type="evidence" value="ECO:0007669"/>
    <property type="project" value="UniProtKB-SubCell"/>
</dbReference>
<dbReference type="InterPro" id="IPR003660">
    <property type="entry name" value="HAMP_dom"/>
</dbReference>
<comment type="caution">
    <text evidence="16">The sequence shown here is derived from an EMBL/GenBank/DDBJ whole genome shotgun (WGS) entry which is preliminary data.</text>
</comment>
<evidence type="ECO:0000256" key="3">
    <source>
        <dbReference type="ARBA" id="ARBA00012438"/>
    </source>
</evidence>
<evidence type="ECO:0000256" key="2">
    <source>
        <dbReference type="ARBA" id="ARBA00004651"/>
    </source>
</evidence>
<dbReference type="Pfam" id="PF08269">
    <property type="entry name" value="dCache_2"/>
    <property type="match status" value="1"/>
</dbReference>
<dbReference type="Gene3D" id="3.30.450.20">
    <property type="entry name" value="PAS domain"/>
    <property type="match status" value="1"/>
</dbReference>
<evidence type="ECO:0000256" key="9">
    <source>
        <dbReference type="ARBA" id="ARBA00022777"/>
    </source>
</evidence>
<dbReference type="PANTHER" id="PTHR45528">
    <property type="entry name" value="SENSOR HISTIDINE KINASE CPXA"/>
    <property type="match status" value="1"/>
</dbReference>
<dbReference type="InterPro" id="IPR004010">
    <property type="entry name" value="Double_Cache_2"/>
</dbReference>
<dbReference type="SMART" id="SM01049">
    <property type="entry name" value="Cache_2"/>
    <property type="match status" value="1"/>
</dbReference>
<dbReference type="PROSITE" id="PS50885">
    <property type="entry name" value="HAMP"/>
    <property type="match status" value="1"/>
</dbReference>
<dbReference type="AlphaFoldDB" id="A0A317CBF2"/>
<keyword evidence="17" id="KW-1185">Reference proteome</keyword>
<evidence type="ECO:0000313" key="17">
    <source>
        <dbReference type="Proteomes" id="UP000245506"/>
    </source>
</evidence>
<dbReference type="PANTHER" id="PTHR45528:SF1">
    <property type="entry name" value="SENSOR HISTIDINE KINASE CPXA"/>
    <property type="match status" value="1"/>
</dbReference>
<evidence type="ECO:0000256" key="14">
    <source>
        <dbReference type="SAM" id="Phobius"/>
    </source>
</evidence>
<evidence type="ECO:0000256" key="5">
    <source>
        <dbReference type="ARBA" id="ARBA00022553"/>
    </source>
</evidence>
<evidence type="ECO:0000256" key="6">
    <source>
        <dbReference type="ARBA" id="ARBA00022679"/>
    </source>
</evidence>
<dbReference type="EMBL" id="QGKL01000034">
    <property type="protein sequence ID" value="PWQ95461.1"/>
    <property type="molecule type" value="Genomic_DNA"/>
</dbReference>
<evidence type="ECO:0000259" key="15">
    <source>
        <dbReference type="PROSITE" id="PS50885"/>
    </source>
</evidence>
<dbReference type="SUPFAM" id="SSF158472">
    <property type="entry name" value="HAMP domain-like"/>
    <property type="match status" value="1"/>
</dbReference>
<evidence type="ECO:0000256" key="7">
    <source>
        <dbReference type="ARBA" id="ARBA00022692"/>
    </source>
</evidence>
<feature type="transmembrane region" description="Helical" evidence="14">
    <location>
        <begin position="7"/>
        <end position="29"/>
    </location>
</feature>
<name>A0A317CBF2_9GAMM</name>
<evidence type="ECO:0000256" key="1">
    <source>
        <dbReference type="ARBA" id="ARBA00000085"/>
    </source>
</evidence>
<dbReference type="CDD" id="cd06225">
    <property type="entry name" value="HAMP"/>
    <property type="match status" value="1"/>
</dbReference>
<reference evidence="16 17" key="1">
    <citation type="submission" date="2018-05" db="EMBL/GenBank/DDBJ databases">
        <title>Leucothrix arctica sp. nov., isolated from Arctic seawater.</title>
        <authorList>
            <person name="Choi A."/>
            <person name="Baek K."/>
        </authorList>
    </citation>
    <scope>NUCLEOTIDE SEQUENCE [LARGE SCALE GENOMIC DNA]</scope>
    <source>
        <strain evidence="16 17">IMCC9719</strain>
    </source>
</reference>